<keyword evidence="2" id="KW-1185">Reference proteome</keyword>
<dbReference type="PROSITE" id="PS51318">
    <property type="entry name" value="TAT"/>
    <property type="match status" value="1"/>
</dbReference>
<comment type="caution">
    <text evidence="1">The sequence shown here is derived from an EMBL/GenBank/DDBJ whole genome shotgun (WGS) entry which is preliminary data.</text>
</comment>
<dbReference type="InterPro" id="IPR006311">
    <property type="entry name" value="TAT_signal"/>
</dbReference>
<name>A0ABD5SE24_9EURY</name>
<dbReference type="EMBL" id="JBHSWW010000103">
    <property type="protein sequence ID" value="MFC6753490.1"/>
    <property type="molecule type" value="Genomic_DNA"/>
</dbReference>
<organism evidence="1 2">
    <name type="scientific">Halorubrum tibetense</name>
    <dbReference type="NCBI Taxonomy" id="175631"/>
    <lineage>
        <taxon>Archaea</taxon>
        <taxon>Methanobacteriati</taxon>
        <taxon>Methanobacteriota</taxon>
        <taxon>Stenosarchaea group</taxon>
        <taxon>Halobacteria</taxon>
        <taxon>Halobacteriales</taxon>
        <taxon>Haloferacaceae</taxon>
        <taxon>Halorubrum</taxon>
    </lineage>
</organism>
<dbReference type="Proteomes" id="UP001596442">
    <property type="component" value="Unassembled WGS sequence"/>
</dbReference>
<dbReference type="RefSeq" id="WP_379781142.1">
    <property type="nucleotide sequence ID" value="NZ_JBHSWW010000103.1"/>
</dbReference>
<reference evidence="1 2" key="1">
    <citation type="journal article" date="2019" name="Int. J. Syst. Evol. Microbiol.">
        <title>The Global Catalogue of Microorganisms (GCM) 10K type strain sequencing project: providing services to taxonomists for standard genome sequencing and annotation.</title>
        <authorList>
            <consortium name="The Broad Institute Genomics Platform"/>
            <consortium name="The Broad Institute Genome Sequencing Center for Infectious Disease"/>
            <person name="Wu L."/>
            <person name="Ma J."/>
        </authorList>
    </citation>
    <scope>NUCLEOTIDE SEQUENCE [LARGE SCALE GENOMIC DNA]</scope>
    <source>
        <strain evidence="1 2">CGMCC 1.3239</strain>
    </source>
</reference>
<evidence type="ECO:0000313" key="2">
    <source>
        <dbReference type="Proteomes" id="UP001596442"/>
    </source>
</evidence>
<accession>A0ABD5SE24</accession>
<proteinExistence type="predicted"/>
<protein>
    <submittedName>
        <fullName evidence="1">Uncharacterized protein</fullName>
    </submittedName>
</protein>
<dbReference type="AlphaFoldDB" id="A0ABD5SE24"/>
<gene>
    <name evidence="1" type="ORF">ACFQEU_08445</name>
</gene>
<evidence type="ECO:0000313" key="1">
    <source>
        <dbReference type="EMBL" id="MFC6753490.1"/>
    </source>
</evidence>
<sequence length="371" mass="40363">MSDSRLTRRTALGLLGLGGATVLSGVAAGESREDEDPFTHENGTPVVRMRSESTIPFEQIADARQAFVNRHGELLDAAVDSPAFALPETNREDIVAYNLVLDGAPREYFGYYHERSDRSGRSRRIEHVHDRADDHIDRQTGGASGVGAMGDVDTTTTGDFDDWVTIDDVEEDHVSSTGNLYLNATCHRKHSDSEENDAYGFVSFAEMGGGGLTAPDDTIRNVGLEVEHDWASNADMSNGDRYPKSKLIGTHGESWEVGVNISWPPGITASGGGYYEQADVQTLDESDPWANYGKWVVEIESDHTQEFTAHLDPVSAADVDRTDCVNPPHSPPIQPVGHVIATGEWVDIDPNDPDTYQETHSIGFNDGGSTC</sequence>